<accession>A0A2P5XPM7</accession>
<evidence type="ECO:0000313" key="1">
    <source>
        <dbReference type="EMBL" id="PPS05299.1"/>
    </source>
</evidence>
<dbReference type="OrthoDB" id="1002528at2759"/>
<organism evidence="1 2">
    <name type="scientific">Gossypium barbadense</name>
    <name type="common">Sea Island cotton</name>
    <name type="synonym">Hibiscus barbadensis</name>
    <dbReference type="NCBI Taxonomy" id="3634"/>
    <lineage>
        <taxon>Eukaryota</taxon>
        <taxon>Viridiplantae</taxon>
        <taxon>Streptophyta</taxon>
        <taxon>Embryophyta</taxon>
        <taxon>Tracheophyta</taxon>
        <taxon>Spermatophyta</taxon>
        <taxon>Magnoliopsida</taxon>
        <taxon>eudicotyledons</taxon>
        <taxon>Gunneridae</taxon>
        <taxon>Pentapetalae</taxon>
        <taxon>rosids</taxon>
        <taxon>malvids</taxon>
        <taxon>Malvales</taxon>
        <taxon>Malvaceae</taxon>
        <taxon>Malvoideae</taxon>
        <taxon>Gossypium</taxon>
    </lineage>
</organism>
<protein>
    <submittedName>
        <fullName evidence="1">Uncharacterized protein</fullName>
    </submittedName>
</protein>
<gene>
    <name evidence="1" type="ORF">GOBAR_AA15363</name>
</gene>
<name>A0A2P5XPM7_GOSBA</name>
<dbReference type="Proteomes" id="UP000239757">
    <property type="component" value="Unassembled WGS sequence"/>
</dbReference>
<dbReference type="AlphaFoldDB" id="A0A2P5XPM7"/>
<sequence length="71" mass="7147">MGGLSVLAMPGTIPGVLHTARWHASTAPLVKANFDAAYRGVTLFLLRGGGARCPGVESAVTSDGGLNTALP</sequence>
<proteinExistence type="predicted"/>
<evidence type="ECO:0000313" key="2">
    <source>
        <dbReference type="Proteomes" id="UP000239757"/>
    </source>
</evidence>
<reference evidence="1 2" key="1">
    <citation type="submission" date="2015-01" db="EMBL/GenBank/DDBJ databases">
        <title>Genome of allotetraploid Gossypium barbadense reveals genomic plasticity and fiber elongation in cotton evolution.</title>
        <authorList>
            <person name="Chen X."/>
            <person name="Liu X."/>
            <person name="Zhao B."/>
            <person name="Zheng H."/>
            <person name="Hu Y."/>
            <person name="Lu G."/>
            <person name="Yang C."/>
            <person name="Chen J."/>
            <person name="Shan C."/>
            <person name="Zhang L."/>
            <person name="Zhou Y."/>
            <person name="Wang L."/>
            <person name="Guo W."/>
            <person name="Bai Y."/>
            <person name="Ruan J."/>
            <person name="Shangguan X."/>
            <person name="Mao Y."/>
            <person name="Jiang J."/>
            <person name="Zhu Y."/>
            <person name="Lei J."/>
            <person name="Kang H."/>
            <person name="Chen S."/>
            <person name="He X."/>
            <person name="Wang R."/>
            <person name="Wang Y."/>
            <person name="Chen J."/>
            <person name="Wang L."/>
            <person name="Yu S."/>
            <person name="Wang B."/>
            <person name="Wei J."/>
            <person name="Song S."/>
            <person name="Lu X."/>
            <person name="Gao Z."/>
            <person name="Gu W."/>
            <person name="Deng X."/>
            <person name="Ma D."/>
            <person name="Wang S."/>
            <person name="Liang W."/>
            <person name="Fang L."/>
            <person name="Cai C."/>
            <person name="Zhu X."/>
            <person name="Zhou B."/>
            <person name="Zhang Y."/>
            <person name="Chen Z."/>
            <person name="Xu S."/>
            <person name="Zhu R."/>
            <person name="Wang S."/>
            <person name="Zhang T."/>
            <person name="Zhao G."/>
        </authorList>
    </citation>
    <scope>NUCLEOTIDE SEQUENCE [LARGE SCALE GENOMIC DNA]</scope>
    <source>
        <strain evidence="2">cv. Xinhai21</strain>
        <tissue evidence="1">Leaf</tissue>
    </source>
</reference>
<dbReference type="EMBL" id="KZ664481">
    <property type="protein sequence ID" value="PPS05299.1"/>
    <property type="molecule type" value="Genomic_DNA"/>
</dbReference>